<dbReference type="SUPFAM" id="SSF52279">
    <property type="entry name" value="Beta-D-glucan exohydrolase, C-terminal domain"/>
    <property type="match status" value="1"/>
</dbReference>
<reference evidence="5" key="1">
    <citation type="submission" date="2021-01" db="EMBL/GenBank/DDBJ databases">
        <authorList>
            <person name="Corre E."/>
            <person name="Pelletier E."/>
            <person name="Niang G."/>
            <person name="Scheremetjew M."/>
            <person name="Finn R."/>
            <person name="Kale V."/>
            <person name="Holt S."/>
            <person name="Cochrane G."/>
            <person name="Meng A."/>
            <person name="Brown T."/>
            <person name="Cohen L."/>
        </authorList>
    </citation>
    <scope>NUCLEOTIDE SEQUENCE</scope>
    <source>
        <strain evidence="5">CCMP281</strain>
    </source>
</reference>
<protein>
    <recommendedName>
        <fullName evidence="4">Fibronectin type III-like domain-containing protein</fullName>
    </recommendedName>
</protein>
<dbReference type="PANTHER" id="PTHR42721:SF3">
    <property type="entry name" value="BETA-D-XYLOSIDASE 5-RELATED"/>
    <property type="match status" value="1"/>
</dbReference>
<dbReference type="AlphaFoldDB" id="A0A7S3APJ0"/>
<evidence type="ECO:0000259" key="4">
    <source>
        <dbReference type="SMART" id="SM01217"/>
    </source>
</evidence>
<evidence type="ECO:0000256" key="2">
    <source>
        <dbReference type="ARBA" id="ARBA00022801"/>
    </source>
</evidence>
<dbReference type="InterPro" id="IPR036881">
    <property type="entry name" value="Glyco_hydro_3_C_sf"/>
</dbReference>
<dbReference type="Gene3D" id="2.60.40.10">
    <property type="entry name" value="Immunoglobulins"/>
    <property type="match status" value="1"/>
</dbReference>
<dbReference type="Gene3D" id="3.40.50.1700">
    <property type="entry name" value="Glycoside hydrolase family 3 C-terminal domain"/>
    <property type="match status" value="1"/>
</dbReference>
<dbReference type="InterPro" id="IPR013783">
    <property type="entry name" value="Ig-like_fold"/>
</dbReference>
<evidence type="ECO:0000313" key="5">
    <source>
        <dbReference type="EMBL" id="CAE0109389.1"/>
    </source>
</evidence>
<dbReference type="InterPro" id="IPR002772">
    <property type="entry name" value="Glyco_hydro_3_C"/>
</dbReference>
<dbReference type="InterPro" id="IPR044993">
    <property type="entry name" value="BXL"/>
</dbReference>
<dbReference type="Pfam" id="PF01915">
    <property type="entry name" value="Glyco_hydro_3_C"/>
    <property type="match status" value="1"/>
</dbReference>
<feature type="domain" description="Fibronectin type III-like" evidence="4">
    <location>
        <begin position="359"/>
        <end position="432"/>
    </location>
</feature>
<comment type="similarity">
    <text evidence="1">Belongs to the glycosyl hydrolase 3 family.</text>
</comment>
<accession>A0A7S3APJ0</accession>
<name>A0A7S3APJ0_9EUKA</name>
<keyword evidence="3" id="KW-0326">Glycosidase</keyword>
<dbReference type="Pfam" id="PF14310">
    <property type="entry name" value="Fn3-like"/>
    <property type="match status" value="1"/>
</dbReference>
<dbReference type="GO" id="GO:0046556">
    <property type="term" value="F:alpha-L-arabinofuranosidase activity"/>
    <property type="evidence" value="ECO:0007669"/>
    <property type="project" value="TreeGrafter"/>
</dbReference>
<dbReference type="EMBL" id="HBHX01018060">
    <property type="protein sequence ID" value="CAE0109389.1"/>
    <property type="molecule type" value="Transcribed_RNA"/>
</dbReference>
<evidence type="ECO:0000256" key="3">
    <source>
        <dbReference type="ARBA" id="ARBA00023295"/>
    </source>
</evidence>
<proteinExistence type="inferred from homology"/>
<gene>
    <name evidence="5" type="ORF">HERI1096_LOCUS10049</name>
</gene>
<sequence length="439" mass="45964">MDTDCGGFMGEKTMGALLDDPQIASLAEIALKNLFRVQLRLGFADPPELVPFGTADSSVVDTAAHRALAKEAADQSLVLLKNDQKTLPFTAPASPKDMVVGVIGRNANAKGNMQGNYYGTAPFLVSPNEGIKAYASTYDSDGSDVDAALKIVKQVDAVVLVVGLTSEGSRPADEAEGHDRTSLLMPLNQDQLVTKVAAAAAAAGKPVTVVVMSGGPVDVSAAKSDPNVGAILWCGYPGQSGGTAIADAIFGKTNPSAKLTMTWYPESLSKEVAITDMGMRPNTTSGNPGRSHRFYTGTPVFAFGEGLSYTSFDTRIVRAPSAISSSAFGSDLRLSPLSSKTAATFTVEVTNKGERDGTEVILLFASPPNAGHDGMPLQSLISFDRVAVRPGQKRQVELSVQASHFTAASRDGSRVVPTGEWKIWVGPRGADAVVSVQLE</sequence>
<dbReference type="InterPro" id="IPR026891">
    <property type="entry name" value="Fn3-like"/>
</dbReference>
<evidence type="ECO:0000256" key="1">
    <source>
        <dbReference type="ARBA" id="ARBA00005336"/>
    </source>
</evidence>
<dbReference type="SMART" id="SM01217">
    <property type="entry name" value="Fn3_like"/>
    <property type="match status" value="1"/>
</dbReference>
<dbReference type="PANTHER" id="PTHR42721">
    <property type="entry name" value="SUGAR HYDROLASE-RELATED"/>
    <property type="match status" value="1"/>
</dbReference>
<dbReference type="GO" id="GO:0009044">
    <property type="term" value="F:xylan 1,4-beta-xylosidase activity"/>
    <property type="evidence" value="ECO:0007669"/>
    <property type="project" value="InterPro"/>
</dbReference>
<organism evidence="5">
    <name type="scientific">Haptolina ericina</name>
    <dbReference type="NCBI Taxonomy" id="156174"/>
    <lineage>
        <taxon>Eukaryota</taxon>
        <taxon>Haptista</taxon>
        <taxon>Haptophyta</taxon>
        <taxon>Prymnesiophyceae</taxon>
        <taxon>Prymnesiales</taxon>
        <taxon>Prymnesiaceae</taxon>
        <taxon>Haptolina</taxon>
    </lineage>
</organism>
<keyword evidence="2" id="KW-0378">Hydrolase</keyword>
<dbReference type="GO" id="GO:0045493">
    <property type="term" value="P:xylan catabolic process"/>
    <property type="evidence" value="ECO:0007669"/>
    <property type="project" value="InterPro"/>
</dbReference>
<dbReference type="GO" id="GO:0031222">
    <property type="term" value="P:arabinan catabolic process"/>
    <property type="evidence" value="ECO:0007669"/>
    <property type="project" value="TreeGrafter"/>
</dbReference>